<sequence length="295" mass="31025">MELRHLRYFLAVVDHGTTARAAEAALVAQPSLSRQLRRLEAELKLALFDHGGGRLRLTSAGRQFVPIARDLLARAAAAQEAARALGTGQVSRITIAAPVTTIADVIAPFIATTGGHDAMITVQEVLPADAYDALWRGADVAISSAPPPLHLAGGAVARLPVLAYPPPGHPWEERARVGIAELAEQPLLLLTAEHGTRRLFDHAALRAGVRYATAFETSIPQIAQALAAAGRGVAVVSDDPRYGLHPVSVDGTDGPISISLFAGWSASHYAAATIAPLVERLSSYCVDRYGAQAAP</sequence>
<evidence type="ECO:0000256" key="1">
    <source>
        <dbReference type="ARBA" id="ARBA00009437"/>
    </source>
</evidence>
<dbReference type="CDD" id="cd05466">
    <property type="entry name" value="PBP2_LTTR_substrate"/>
    <property type="match status" value="1"/>
</dbReference>
<comment type="caution">
    <text evidence="6">The sequence shown here is derived from an EMBL/GenBank/DDBJ whole genome shotgun (WGS) entry which is preliminary data.</text>
</comment>
<dbReference type="PANTHER" id="PTHR30346:SF28">
    <property type="entry name" value="HTH-TYPE TRANSCRIPTIONAL REGULATOR CYNR"/>
    <property type="match status" value="1"/>
</dbReference>
<keyword evidence="2" id="KW-0805">Transcription regulation</keyword>
<dbReference type="Proteomes" id="UP000309128">
    <property type="component" value="Unassembled WGS sequence"/>
</dbReference>
<reference evidence="6 7" key="1">
    <citation type="submission" date="2019-05" db="EMBL/GenBank/DDBJ databases">
        <title>Draft genome sequence of Nonomuraea turkmeniaca DSM 43926.</title>
        <authorList>
            <person name="Saricaoglu S."/>
            <person name="Isik K."/>
        </authorList>
    </citation>
    <scope>NUCLEOTIDE SEQUENCE [LARGE SCALE GENOMIC DNA]</scope>
    <source>
        <strain evidence="6 7">DSM 43926</strain>
    </source>
</reference>
<dbReference type="InterPro" id="IPR005119">
    <property type="entry name" value="LysR_subst-bd"/>
</dbReference>
<dbReference type="SUPFAM" id="SSF46785">
    <property type="entry name" value="Winged helix' DNA-binding domain"/>
    <property type="match status" value="1"/>
</dbReference>
<dbReference type="GO" id="GO:0003677">
    <property type="term" value="F:DNA binding"/>
    <property type="evidence" value="ECO:0007669"/>
    <property type="project" value="UniProtKB-KW"/>
</dbReference>
<feature type="domain" description="HTH lysR-type" evidence="5">
    <location>
        <begin position="1"/>
        <end position="58"/>
    </location>
</feature>
<keyword evidence="7" id="KW-1185">Reference proteome</keyword>
<dbReference type="EMBL" id="VCKY01000064">
    <property type="protein sequence ID" value="TMR19297.1"/>
    <property type="molecule type" value="Genomic_DNA"/>
</dbReference>
<evidence type="ECO:0000256" key="3">
    <source>
        <dbReference type="ARBA" id="ARBA00023125"/>
    </source>
</evidence>
<dbReference type="InterPro" id="IPR036390">
    <property type="entry name" value="WH_DNA-bd_sf"/>
</dbReference>
<dbReference type="Gene3D" id="1.10.10.10">
    <property type="entry name" value="Winged helix-like DNA-binding domain superfamily/Winged helix DNA-binding domain"/>
    <property type="match status" value="1"/>
</dbReference>
<dbReference type="PROSITE" id="PS50931">
    <property type="entry name" value="HTH_LYSR"/>
    <property type="match status" value="1"/>
</dbReference>
<protein>
    <submittedName>
        <fullName evidence="6">LysR family transcriptional regulator</fullName>
    </submittedName>
</protein>
<gene>
    <name evidence="6" type="ORF">ETD86_20190</name>
</gene>
<dbReference type="RefSeq" id="WP_138667704.1">
    <property type="nucleotide sequence ID" value="NZ_VCKY01000064.1"/>
</dbReference>
<evidence type="ECO:0000313" key="7">
    <source>
        <dbReference type="Proteomes" id="UP000309128"/>
    </source>
</evidence>
<evidence type="ECO:0000313" key="6">
    <source>
        <dbReference type="EMBL" id="TMR19297.1"/>
    </source>
</evidence>
<dbReference type="InterPro" id="IPR000847">
    <property type="entry name" value="LysR_HTH_N"/>
</dbReference>
<dbReference type="SUPFAM" id="SSF53850">
    <property type="entry name" value="Periplasmic binding protein-like II"/>
    <property type="match status" value="1"/>
</dbReference>
<dbReference type="OrthoDB" id="9803735at2"/>
<dbReference type="GO" id="GO:0003700">
    <property type="term" value="F:DNA-binding transcription factor activity"/>
    <property type="evidence" value="ECO:0007669"/>
    <property type="project" value="InterPro"/>
</dbReference>
<dbReference type="GO" id="GO:0032993">
    <property type="term" value="C:protein-DNA complex"/>
    <property type="evidence" value="ECO:0007669"/>
    <property type="project" value="TreeGrafter"/>
</dbReference>
<evidence type="ECO:0000256" key="2">
    <source>
        <dbReference type="ARBA" id="ARBA00023015"/>
    </source>
</evidence>
<accession>A0A5S4FHE7</accession>
<name>A0A5S4FHE7_9ACTN</name>
<dbReference type="AlphaFoldDB" id="A0A5S4FHE7"/>
<dbReference type="PANTHER" id="PTHR30346">
    <property type="entry name" value="TRANSCRIPTIONAL DUAL REGULATOR HCAR-RELATED"/>
    <property type="match status" value="1"/>
</dbReference>
<keyword evidence="4" id="KW-0804">Transcription</keyword>
<dbReference type="Pfam" id="PF00126">
    <property type="entry name" value="HTH_1"/>
    <property type="match status" value="1"/>
</dbReference>
<proteinExistence type="inferred from homology"/>
<comment type="similarity">
    <text evidence="1">Belongs to the LysR transcriptional regulatory family.</text>
</comment>
<organism evidence="6 7">
    <name type="scientific">Nonomuraea turkmeniaca</name>
    <dbReference type="NCBI Taxonomy" id="103838"/>
    <lineage>
        <taxon>Bacteria</taxon>
        <taxon>Bacillati</taxon>
        <taxon>Actinomycetota</taxon>
        <taxon>Actinomycetes</taxon>
        <taxon>Streptosporangiales</taxon>
        <taxon>Streptosporangiaceae</taxon>
        <taxon>Nonomuraea</taxon>
    </lineage>
</organism>
<keyword evidence="3" id="KW-0238">DNA-binding</keyword>
<dbReference type="FunFam" id="1.10.10.10:FF:000001">
    <property type="entry name" value="LysR family transcriptional regulator"/>
    <property type="match status" value="1"/>
</dbReference>
<dbReference type="InterPro" id="IPR036388">
    <property type="entry name" value="WH-like_DNA-bd_sf"/>
</dbReference>
<evidence type="ECO:0000256" key="4">
    <source>
        <dbReference type="ARBA" id="ARBA00023163"/>
    </source>
</evidence>
<evidence type="ECO:0000259" key="5">
    <source>
        <dbReference type="PROSITE" id="PS50931"/>
    </source>
</evidence>
<dbReference type="Pfam" id="PF03466">
    <property type="entry name" value="LysR_substrate"/>
    <property type="match status" value="1"/>
</dbReference>
<dbReference type="Gene3D" id="3.40.190.290">
    <property type="match status" value="1"/>
</dbReference>